<dbReference type="GO" id="GO:0016491">
    <property type="term" value="F:oxidoreductase activity"/>
    <property type="evidence" value="ECO:0007669"/>
    <property type="project" value="UniProtKB-KW"/>
</dbReference>
<evidence type="ECO:0000256" key="3">
    <source>
        <dbReference type="ARBA" id="ARBA00022692"/>
    </source>
</evidence>
<evidence type="ECO:0000313" key="10">
    <source>
        <dbReference type="EMBL" id="RII00200.1"/>
    </source>
</evidence>
<keyword evidence="5" id="KW-0560">Oxidoreductase</keyword>
<evidence type="ECO:0000256" key="1">
    <source>
        <dbReference type="ARBA" id="ARBA00004651"/>
    </source>
</evidence>
<sequence length="617" mass="68144">MGAIHPAVIFFVGAALIPFFKGTGQRIFVVGVALAAFVYMLFIEPQIGWRFSFLGFNVVLLNADRLSLFVGHIFTLIGLLIILYSIHVKENEHHIFSFLYIGSSLGVVFAGDFFTFFIFWEMLAVTAAILIWLKKDERSLGAGFRYLIMHLIGGGILLMGILLHFLATGSMEIGGLTGVPFALILIGIGFKATFIPFHTWLPDAYPKTSFTVSVLLSVFTTKAGVYALARLFPGIEIVAYMGGVMALYGVIFALLQSNARKLLSYHIISQVGYMVAGVGMGTAMGVDGGLSHVWNHILYKSLLFMCIGAVIYRTEKNDLTELGGLARKMPITTIACIIAALSIAGVPPFNGFVSKAMVYKAADYHDVLYWMLKLASVGTFLSFCKFTYFGFLRKKEIEAREAPLTMTIPMIIVAFLCVLGGVYPNLLGNILPYQSELHVYTLGKLTDTMLLLGVSGAIFLFARRLFEPHERESPDFDYLYIRVAGGFMWFCRNPVSSFGSLIDLAYARVAKGFIWFCRNPVSSLAAGVDLMFARVARILVGTDRYSPMIAAARLAHWMDRLSLAAEKAAARGEERRKMVTQGQTKVDVRSIDSALFLVAVMLLIFLVYMTLVYILAG</sequence>
<feature type="transmembrane region" description="Helical" evidence="8">
    <location>
        <begin position="146"/>
        <end position="167"/>
    </location>
</feature>
<dbReference type="Proteomes" id="UP000266287">
    <property type="component" value="Unassembled WGS sequence"/>
</dbReference>
<evidence type="ECO:0000313" key="11">
    <source>
        <dbReference type="Proteomes" id="UP000266287"/>
    </source>
</evidence>
<comment type="caution">
    <text evidence="10">The sequence shown here is derived from an EMBL/GenBank/DDBJ whole genome shotgun (WGS) entry which is preliminary data.</text>
</comment>
<dbReference type="NCBIfam" id="NF009310">
    <property type="entry name" value="PRK12668.1"/>
    <property type="match status" value="1"/>
</dbReference>
<feature type="transmembrane region" description="Helical" evidence="8">
    <location>
        <begin position="331"/>
        <end position="349"/>
    </location>
</feature>
<evidence type="ECO:0000256" key="8">
    <source>
        <dbReference type="SAM" id="Phobius"/>
    </source>
</evidence>
<evidence type="ECO:0000256" key="2">
    <source>
        <dbReference type="ARBA" id="ARBA00022475"/>
    </source>
</evidence>
<feature type="transmembrane region" description="Helical" evidence="8">
    <location>
        <begin position="292"/>
        <end position="311"/>
    </location>
</feature>
<organism evidence="10 11">
    <name type="scientific">candidate division NPL-UPA2 bacterium Unc8</name>
    <dbReference type="NCBI Taxonomy" id="1980939"/>
    <lineage>
        <taxon>Bacteria</taxon>
    </lineage>
</organism>
<dbReference type="InterPro" id="IPR052175">
    <property type="entry name" value="ComplexI-like_HydComp"/>
</dbReference>
<evidence type="ECO:0000256" key="5">
    <source>
        <dbReference type="ARBA" id="ARBA00023002"/>
    </source>
</evidence>
<evidence type="ECO:0000259" key="9">
    <source>
        <dbReference type="Pfam" id="PF00361"/>
    </source>
</evidence>
<dbReference type="InterPro" id="IPR001750">
    <property type="entry name" value="ND/Mrp_TM"/>
</dbReference>
<dbReference type="PRINTS" id="PR01434">
    <property type="entry name" value="NADHDHGNASE5"/>
</dbReference>
<feature type="transmembrane region" description="Helical" evidence="8">
    <location>
        <begin position="237"/>
        <end position="255"/>
    </location>
</feature>
<feature type="transmembrane region" description="Helical" evidence="8">
    <location>
        <begin position="443"/>
        <end position="462"/>
    </location>
</feature>
<keyword evidence="6 8" id="KW-0472">Membrane</keyword>
<proteinExistence type="predicted"/>
<dbReference type="AlphaFoldDB" id="A0A399FXS9"/>
<feature type="transmembrane region" description="Helical" evidence="8">
    <location>
        <begin position="93"/>
        <end position="111"/>
    </location>
</feature>
<feature type="transmembrane region" description="Helical" evidence="8">
    <location>
        <begin position="27"/>
        <end position="47"/>
    </location>
</feature>
<gene>
    <name evidence="10" type="ORF">B9J77_03485</name>
</gene>
<dbReference type="PANTHER" id="PTHR42682">
    <property type="entry name" value="HYDROGENASE-4 COMPONENT F"/>
    <property type="match status" value="1"/>
</dbReference>
<feature type="transmembrane region" description="Helical" evidence="8">
    <location>
        <begin position="67"/>
        <end position="86"/>
    </location>
</feature>
<keyword evidence="2" id="KW-1003">Cell membrane</keyword>
<feature type="transmembrane region" description="Helical" evidence="8">
    <location>
        <begin position="267"/>
        <end position="286"/>
    </location>
</feature>
<comment type="subcellular location">
    <subcellularLocation>
        <location evidence="1">Cell membrane</location>
        <topology evidence="1">Multi-pass membrane protein</topology>
    </subcellularLocation>
    <subcellularLocation>
        <location evidence="7">Membrane</location>
        <topology evidence="7">Multi-pass membrane protein</topology>
    </subcellularLocation>
</comment>
<feature type="transmembrane region" description="Helical" evidence="8">
    <location>
        <begin position="594"/>
        <end position="616"/>
    </location>
</feature>
<evidence type="ECO:0000256" key="7">
    <source>
        <dbReference type="RuleBase" id="RU000320"/>
    </source>
</evidence>
<feature type="transmembrane region" description="Helical" evidence="8">
    <location>
        <begin position="404"/>
        <end position="423"/>
    </location>
</feature>
<dbReference type="GO" id="GO:0005886">
    <property type="term" value="C:plasma membrane"/>
    <property type="evidence" value="ECO:0007669"/>
    <property type="project" value="UniProtKB-SubCell"/>
</dbReference>
<feature type="transmembrane region" description="Helical" evidence="8">
    <location>
        <begin position="117"/>
        <end position="134"/>
    </location>
</feature>
<reference evidence="10 11" key="1">
    <citation type="submission" date="2018-08" db="EMBL/GenBank/DDBJ databases">
        <title>Draft genome of candidate division NPL-UPA2 bacterium Unc8 that adapted to ultra-basic serpentinizing groundwater.</title>
        <authorList>
            <person name="Ishii S."/>
            <person name="Suzuki S."/>
            <person name="Nealson K.H."/>
        </authorList>
    </citation>
    <scope>NUCLEOTIDE SEQUENCE [LARGE SCALE GENOMIC DNA]</scope>
    <source>
        <strain evidence="10">Unc8</strain>
    </source>
</reference>
<feature type="transmembrane region" description="Helical" evidence="8">
    <location>
        <begin position="209"/>
        <end position="231"/>
    </location>
</feature>
<dbReference type="PANTHER" id="PTHR42682:SF4">
    <property type="entry name" value="NADH-UBIQUINONE_PLASTOQUINONE"/>
    <property type="match status" value="1"/>
</dbReference>
<keyword evidence="3 7" id="KW-0812">Transmembrane</keyword>
<feature type="domain" description="NADH:quinone oxidoreductase/Mrp antiporter transmembrane" evidence="9">
    <location>
        <begin position="110"/>
        <end position="381"/>
    </location>
</feature>
<evidence type="ECO:0000256" key="4">
    <source>
        <dbReference type="ARBA" id="ARBA00022989"/>
    </source>
</evidence>
<protein>
    <submittedName>
        <fullName evidence="10">Na(+)/H(+) antiporter subunit D</fullName>
    </submittedName>
</protein>
<name>A0A399FXS9_UNCN2</name>
<accession>A0A399FXS9</accession>
<evidence type="ECO:0000256" key="6">
    <source>
        <dbReference type="ARBA" id="ARBA00023136"/>
    </source>
</evidence>
<dbReference type="Pfam" id="PF00361">
    <property type="entry name" value="Proton_antipo_M"/>
    <property type="match status" value="1"/>
</dbReference>
<dbReference type="EMBL" id="NDHY01000006">
    <property type="protein sequence ID" value="RII00200.1"/>
    <property type="molecule type" value="Genomic_DNA"/>
</dbReference>
<feature type="transmembrane region" description="Helical" evidence="8">
    <location>
        <begin position="173"/>
        <end position="197"/>
    </location>
</feature>
<keyword evidence="4 8" id="KW-1133">Transmembrane helix</keyword>
<feature type="transmembrane region" description="Helical" evidence="8">
    <location>
        <begin position="369"/>
        <end position="392"/>
    </location>
</feature>